<keyword evidence="3" id="KW-0418">Kinase</keyword>
<dbReference type="InterPro" id="IPR000577">
    <property type="entry name" value="Carb_kinase_FGGY"/>
</dbReference>
<feature type="domain" description="Carbohydrate kinase FGGY N-terminal" evidence="4">
    <location>
        <begin position="6"/>
        <end position="246"/>
    </location>
</feature>
<evidence type="ECO:0000259" key="4">
    <source>
        <dbReference type="Pfam" id="PF00370"/>
    </source>
</evidence>
<evidence type="ECO:0000256" key="3">
    <source>
        <dbReference type="ARBA" id="ARBA00022777"/>
    </source>
</evidence>
<dbReference type="Pfam" id="PF02782">
    <property type="entry name" value="FGGY_C"/>
    <property type="match status" value="1"/>
</dbReference>
<dbReference type="RefSeq" id="WP_377909444.1">
    <property type="nucleotide sequence ID" value="NZ_JBHSGK010000009.1"/>
</dbReference>
<keyword evidence="7" id="KW-1185">Reference proteome</keyword>
<dbReference type="PANTHER" id="PTHR43095">
    <property type="entry name" value="SUGAR KINASE"/>
    <property type="match status" value="1"/>
</dbReference>
<evidence type="ECO:0000256" key="2">
    <source>
        <dbReference type="ARBA" id="ARBA00022679"/>
    </source>
</evidence>
<dbReference type="Gene3D" id="3.30.420.40">
    <property type="match status" value="2"/>
</dbReference>
<evidence type="ECO:0000259" key="5">
    <source>
        <dbReference type="Pfam" id="PF02782"/>
    </source>
</evidence>
<keyword evidence="2 6" id="KW-0808">Transferase</keyword>
<dbReference type="PANTHER" id="PTHR43095:SF2">
    <property type="entry name" value="GLUCONOKINASE"/>
    <property type="match status" value="1"/>
</dbReference>
<name>A0ABV9NU73_9BACI</name>
<dbReference type="EMBL" id="JBHSGK010000009">
    <property type="protein sequence ID" value="MFC4736832.1"/>
    <property type="molecule type" value="Genomic_DNA"/>
</dbReference>
<comment type="similarity">
    <text evidence="1">Belongs to the FGGY kinase family.</text>
</comment>
<evidence type="ECO:0000256" key="1">
    <source>
        <dbReference type="ARBA" id="ARBA00009156"/>
    </source>
</evidence>
<gene>
    <name evidence="6" type="ORF">ACFO4L_09575</name>
</gene>
<accession>A0ABV9NU73</accession>
<evidence type="ECO:0000313" key="6">
    <source>
        <dbReference type="EMBL" id="MFC4736832.1"/>
    </source>
</evidence>
<dbReference type="Pfam" id="PF00370">
    <property type="entry name" value="FGGY_N"/>
    <property type="match status" value="1"/>
</dbReference>
<evidence type="ECO:0000313" key="7">
    <source>
        <dbReference type="Proteomes" id="UP001595896"/>
    </source>
</evidence>
<proteinExistence type="inferred from homology"/>
<feature type="domain" description="Carbohydrate kinase FGGY C-terminal" evidence="5">
    <location>
        <begin position="255"/>
        <end position="445"/>
    </location>
</feature>
<dbReference type="PIRSF" id="PIRSF000538">
    <property type="entry name" value="GlpK"/>
    <property type="match status" value="1"/>
</dbReference>
<dbReference type="SUPFAM" id="SSF53067">
    <property type="entry name" value="Actin-like ATPase domain"/>
    <property type="match status" value="2"/>
</dbReference>
<dbReference type="InterPro" id="IPR018485">
    <property type="entry name" value="FGGY_C"/>
</dbReference>
<protein>
    <submittedName>
        <fullName evidence="6">Gluconokinase</fullName>
        <ecNumber evidence="6">2.7.1.12</ecNumber>
    </submittedName>
</protein>
<dbReference type="Proteomes" id="UP001595896">
    <property type="component" value="Unassembled WGS sequence"/>
</dbReference>
<dbReference type="EC" id="2.7.1.12" evidence="6"/>
<dbReference type="InterPro" id="IPR050406">
    <property type="entry name" value="FGGY_Carb_Kinase"/>
</dbReference>
<dbReference type="InterPro" id="IPR018484">
    <property type="entry name" value="FGGY_N"/>
</dbReference>
<dbReference type="InterPro" id="IPR043129">
    <property type="entry name" value="ATPase_NBD"/>
</dbReference>
<dbReference type="GO" id="GO:0046316">
    <property type="term" value="F:gluconokinase activity"/>
    <property type="evidence" value="ECO:0007669"/>
    <property type="project" value="UniProtKB-EC"/>
</dbReference>
<comment type="caution">
    <text evidence="6">The sequence shown here is derived from an EMBL/GenBank/DDBJ whole genome shotgun (WGS) entry which is preliminary data.</text>
</comment>
<reference evidence="7" key="1">
    <citation type="journal article" date="2019" name="Int. J. Syst. Evol. Microbiol.">
        <title>The Global Catalogue of Microorganisms (GCM) 10K type strain sequencing project: providing services to taxonomists for standard genome sequencing and annotation.</title>
        <authorList>
            <consortium name="The Broad Institute Genomics Platform"/>
            <consortium name="The Broad Institute Genome Sequencing Center for Infectious Disease"/>
            <person name="Wu L."/>
            <person name="Ma J."/>
        </authorList>
    </citation>
    <scope>NUCLEOTIDE SEQUENCE [LARGE SCALE GENOMIC DNA]</scope>
    <source>
        <strain evidence="7">JCM 12165</strain>
    </source>
</reference>
<sequence length="511" mass="54496">MTQFTAGLDLGTTSAKAVLFTKAGEVVGEAECSYPVQHPHPGWAEQDPFAIEAAAVKALKEAVTDAGPGELLSVGLSSAMHSLICADADAVPLSPAITWADCRSSSQADALKASPAGTEIYLRTGTPIHPMSPLVKLSWMRDTGYAPYKQAARFLSVKEWITARWFGVYHVDYSVASASGLFNIHERTWEPLALEAAGITEAQLSEPVPPHFIFRGLDPETAEAIGIKADTPFAAGGSDGPLANLGIGAINAGEAAITIGTSGAIRQMASAPRTDSRQEVFCYAFTDDLWILGGPTNNGGNVLEWLKQHVHTAETGTKDPYEALFTDMEHVAPGADNLLFLPCLNGERAPYWDAAAKGAYVGLTVSHTDAHMTRAGIEGVLFSIQSISKSLERLTGEAGSIYASGGFARSDVWVQMLADMFGEDIHLPLSHQSSAWGAAWISLYAIGEVDDLASIKAHIPMRESVTPRADVHAVYSRLYPVFSGLYDALRPAFHELHALSTDTTLASASKR</sequence>
<dbReference type="CDD" id="cd07770">
    <property type="entry name" value="ASKHA_NBD_FGGY_GntK"/>
    <property type="match status" value="1"/>
</dbReference>
<organism evidence="6 7">
    <name type="scientific">Bacillus daqingensis</name>
    <dbReference type="NCBI Taxonomy" id="872396"/>
    <lineage>
        <taxon>Bacteria</taxon>
        <taxon>Bacillati</taxon>
        <taxon>Bacillota</taxon>
        <taxon>Bacilli</taxon>
        <taxon>Bacillales</taxon>
        <taxon>Bacillaceae</taxon>
        <taxon>Bacillus</taxon>
    </lineage>
</organism>